<evidence type="ECO:0008006" key="2">
    <source>
        <dbReference type="Google" id="ProtNLM"/>
    </source>
</evidence>
<organism evidence="1">
    <name type="scientific">marine sediment metagenome</name>
    <dbReference type="NCBI Taxonomy" id="412755"/>
    <lineage>
        <taxon>unclassified sequences</taxon>
        <taxon>metagenomes</taxon>
        <taxon>ecological metagenomes</taxon>
    </lineage>
</organism>
<accession>A0A0F9ELR7</accession>
<comment type="caution">
    <text evidence="1">The sequence shown here is derived from an EMBL/GenBank/DDBJ whole genome shotgun (WGS) entry which is preliminary data.</text>
</comment>
<dbReference type="InterPro" id="IPR029044">
    <property type="entry name" value="Nucleotide-diphossugar_trans"/>
</dbReference>
<dbReference type="SUPFAM" id="SSF53448">
    <property type="entry name" value="Nucleotide-diphospho-sugar transferases"/>
    <property type="match status" value="1"/>
</dbReference>
<sequence length="267" mass="31087">MERGIVYLVYGPKVLERLVLSAWTLRQWWYGPVTILYSTDKEYDVLRTASRELGLNMVGVFTETGPRPHWLAKSRVPQYSPYNETLYIDADTIITGPIDDMFGHDLTLTTHPGWTSRDFRTRQYIKQAMSLEDHGLGDLVRRQLHLEYPAINGGVLAFRKDKATFREWYTITKQLGDHPLSEQTALQLLTGVISHRIADERFNRMTKYGQRTDDIRIWHFIGQTHCRPDSLWLPKFHEALEANVGGLQSWAGEFDRHVRRLQTEEAQ</sequence>
<reference evidence="1" key="1">
    <citation type="journal article" date="2015" name="Nature">
        <title>Complex archaea that bridge the gap between prokaryotes and eukaryotes.</title>
        <authorList>
            <person name="Spang A."/>
            <person name="Saw J.H."/>
            <person name="Jorgensen S.L."/>
            <person name="Zaremba-Niedzwiedzka K."/>
            <person name="Martijn J."/>
            <person name="Lind A.E."/>
            <person name="van Eijk R."/>
            <person name="Schleper C."/>
            <person name="Guy L."/>
            <person name="Ettema T.J."/>
        </authorList>
    </citation>
    <scope>NUCLEOTIDE SEQUENCE</scope>
</reference>
<evidence type="ECO:0000313" key="1">
    <source>
        <dbReference type="EMBL" id="KKL75073.1"/>
    </source>
</evidence>
<dbReference type="Gene3D" id="3.90.550.10">
    <property type="entry name" value="Spore Coat Polysaccharide Biosynthesis Protein SpsA, Chain A"/>
    <property type="match status" value="1"/>
</dbReference>
<dbReference type="AlphaFoldDB" id="A0A0F9ELR7"/>
<protein>
    <recommendedName>
        <fullName evidence="2">Nucleotide-diphospho-sugar transferase domain-containing protein</fullName>
    </recommendedName>
</protein>
<proteinExistence type="predicted"/>
<dbReference type="EMBL" id="LAZR01024458">
    <property type="protein sequence ID" value="KKL75073.1"/>
    <property type="molecule type" value="Genomic_DNA"/>
</dbReference>
<name>A0A0F9ELR7_9ZZZZ</name>
<gene>
    <name evidence="1" type="ORF">LCGC14_2058550</name>
</gene>